<keyword evidence="4" id="KW-0808">Transferase</keyword>
<feature type="domain" description="Histidine kinase" evidence="8">
    <location>
        <begin position="208"/>
        <end position="421"/>
    </location>
</feature>
<evidence type="ECO:0000259" key="8">
    <source>
        <dbReference type="PROSITE" id="PS50109"/>
    </source>
</evidence>
<keyword evidence="5 9" id="KW-0418">Kinase</keyword>
<dbReference type="Gene3D" id="1.10.287.130">
    <property type="match status" value="1"/>
</dbReference>
<dbReference type="CDD" id="cd00082">
    <property type="entry name" value="HisKA"/>
    <property type="match status" value="1"/>
</dbReference>
<evidence type="ECO:0000256" key="6">
    <source>
        <dbReference type="ARBA" id="ARBA00023012"/>
    </source>
</evidence>
<dbReference type="PRINTS" id="PR00344">
    <property type="entry name" value="BCTRLSENSOR"/>
</dbReference>
<dbReference type="PATRIC" id="fig|1144316.3.peg.163"/>
<dbReference type="PANTHER" id="PTHR45453">
    <property type="entry name" value="PHOSPHATE REGULON SENSOR PROTEIN PHOR"/>
    <property type="match status" value="1"/>
</dbReference>
<dbReference type="Pfam" id="PF00512">
    <property type="entry name" value="HisKA"/>
    <property type="match status" value="1"/>
</dbReference>
<dbReference type="EMBL" id="AKJY01000002">
    <property type="protein sequence ID" value="EJL76192.1"/>
    <property type="molecule type" value="Genomic_DNA"/>
</dbReference>
<evidence type="ECO:0000256" key="1">
    <source>
        <dbReference type="ARBA" id="ARBA00000085"/>
    </source>
</evidence>
<evidence type="ECO:0000256" key="2">
    <source>
        <dbReference type="ARBA" id="ARBA00012438"/>
    </source>
</evidence>
<keyword evidence="10" id="KW-1185">Reference proteome</keyword>
<keyword evidence="6" id="KW-0902">Two-component regulatory system</keyword>
<dbReference type="SMART" id="SM00387">
    <property type="entry name" value="HATPase_c"/>
    <property type="match status" value="1"/>
</dbReference>
<sequence length="421" mass="47872">MTVMQGYFIYNTFMLKQKQAQASVRVELIKMEDKININALRSELIRHMDQLTKTDQREKINDAVLLKTAEISKRIKDYISHNPVLSEYNTAYCVTVKYAKLTSSASAPPLIIKGKTWFGNGKELENPQIIHDMTSHVDGETSAFVKEFTTQSNFSINDWQRKIFGQMLGLLLFSVFVFCLLIFLFYFSIRSLIKQKKIADIQTDFINNITHEFNTPLATLGVAIRTIQEQAGPDENIAVDHAVHIAHRQHRRLKKLIDQVIIHASGPEDIVLKKEKTEMPAFLSQIVTDFQTVYPSIPLDITVGERKAELYIDPFHLTTAINNMLDNAVKYGARQINISDKVMENKYILTIEDNGIGIAGKDQEKIFDKFYRIEKGDIHNTKGLGLGLYYTKEIISAHEGEITVSSLSSKGSIFTIYLPLS</sequence>
<dbReference type="GO" id="GO:0000155">
    <property type="term" value="F:phosphorelay sensor kinase activity"/>
    <property type="evidence" value="ECO:0007669"/>
    <property type="project" value="InterPro"/>
</dbReference>
<name>J2TDB9_9FLAO</name>
<dbReference type="InterPro" id="IPR005467">
    <property type="entry name" value="His_kinase_dom"/>
</dbReference>
<dbReference type="GO" id="GO:0016036">
    <property type="term" value="P:cellular response to phosphate starvation"/>
    <property type="evidence" value="ECO:0007669"/>
    <property type="project" value="TreeGrafter"/>
</dbReference>
<reference evidence="9 10" key="1">
    <citation type="journal article" date="2012" name="J. Bacteriol.">
        <title>Twenty-one genome sequences from Pseudomonas species and 19 genome sequences from diverse bacteria isolated from the rhizosphere and endosphere of Populus deltoides.</title>
        <authorList>
            <person name="Brown S.D."/>
            <person name="Utturkar S.M."/>
            <person name="Klingeman D.M."/>
            <person name="Johnson C.M."/>
            <person name="Martin S.L."/>
            <person name="Land M.L."/>
            <person name="Lu T.Y."/>
            <person name="Schadt C.W."/>
            <person name="Doktycz M.J."/>
            <person name="Pelletier D.A."/>
        </authorList>
    </citation>
    <scope>NUCLEOTIDE SEQUENCE [LARGE SCALE GENOMIC DNA]</scope>
    <source>
        <strain evidence="9 10">CF314</strain>
    </source>
</reference>
<dbReference type="CDD" id="cd00075">
    <property type="entry name" value="HATPase"/>
    <property type="match status" value="1"/>
</dbReference>
<dbReference type="GO" id="GO:0005886">
    <property type="term" value="C:plasma membrane"/>
    <property type="evidence" value="ECO:0007669"/>
    <property type="project" value="TreeGrafter"/>
</dbReference>
<comment type="caution">
    <text evidence="9">The sequence shown here is derived from an EMBL/GenBank/DDBJ whole genome shotgun (WGS) entry which is preliminary data.</text>
</comment>
<dbReference type="InterPro" id="IPR036097">
    <property type="entry name" value="HisK_dim/P_sf"/>
</dbReference>
<proteinExistence type="predicted"/>
<dbReference type="Gene3D" id="3.30.565.10">
    <property type="entry name" value="Histidine kinase-like ATPase, C-terminal domain"/>
    <property type="match status" value="1"/>
</dbReference>
<dbReference type="InterPro" id="IPR004358">
    <property type="entry name" value="Sig_transdc_His_kin-like_C"/>
</dbReference>
<dbReference type="SMART" id="SM00388">
    <property type="entry name" value="HisKA"/>
    <property type="match status" value="1"/>
</dbReference>
<evidence type="ECO:0000256" key="4">
    <source>
        <dbReference type="ARBA" id="ARBA00022679"/>
    </source>
</evidence>
<evidence type="ECO:0000256" key="7">
    <source>
        <dbReference type="SAM" id="Phobius"/>
    </source>
</evidence>
<keyword evidence="7" id="KW-1133">Transmembrane helix</keyword>
<evidence type="ECO:0000256" key="5">
    <source>
        <dbReference type="ARBA" id="ARBA00022777"/>
    </source>
</evidence>
<dbReference type="SUPFAM" id="SSF47384">
    <property type="entry name" value="Homodimeric domain of signal transducing histidine kinase"/>
    <property type="match status" value="1"/>
</dbReference>
<gene>
    <name evidence="9" type="ORF">PMI13_00165</name>
</gene>
<dbReference type="GO" id="GO:0004721">
    <property type="term" value="F:phosphoprotein phosphatase activity"/>
    <property type="evidence" value="ECO:0007669"/>
    <property type="project" value="TreeGrafter"/>
</dbReference>
<accession>J2TDB9</accession>
<dbReference type="Pfam" id="PF02518">
    <property type="entry name" value="HATPase_c"/>
    <property type="match status" value="1"/>
</dbReference>
<dbReference type="InterPro" id="IPR050351">
    <property type="entry name" value="BphY/WalK/GraS-like"/>
</dbReference>
<organism evidence="9 10">
    <name type="scientific">Chryseobacterium populi</name>
    <dbReference type="NCBI Taxonomy" id="1144316"/>
    <lineage>
        <taxon>Bacteria</taxon>
        <taxon>Pseudomonadati</taxon>
        <taxon>Bacteroidota</taxon>
        <taxon>Flavobacteriia</taxon>
        <taxon>Flavobacteriales</taxon>
        <taxon>Weeksellaceae</taxon>
        <taxon>Chryseobacterium group</taxon>
        <taxon>Chryseobacterium</taxon>
    </lineage>
</organism>
<dbReference type="Proteomes" id="UP000007509">
    <property type="component" value="Unassembled WGS sequence"/>
</dbReference>
<keyword evidence="7" id="KW-0472">Membrane</keyword>
<dbReference type="EC" id="2.7.13.3" evidence="2"/>
<dbReference type="InterPro" id="IPR003594">
    <property type="entry name" value="HATPase_dom"/>
</dbReference>
<dbReference type="AlphaFoldDB" id="J2TDB9"/>
<dbReference type="InterPro" id="IPR036890">
    <property type="entry name" value="HATPase_C_sf"/>
</dbReference>
<evidence type="ECO:0000313" key="9">
    <source>
        <dbReference type="EMBL" id="EJL76192.1"/>
    </source>
</evidence>
<keyword evidence="3" id="KW-0597">Phosphoprotein</keyword>
<feature type="transmembrane region" description="Helical" evidence="7">
    <location>
        <begin position="163"/>
        <end position="187"/>
    </location>
</feature>
<protein>
    <recommendedName>
        <fullName evidence="2">histidine kinase</fullName>
        <ecNumber evidence="2">2.7.13.3</ecNumber>
    </recommendedName>
</protein>
<dbReference type="SUPFAM" id="SSF55874">
    <property type="entry name" value="ATPase domain of HSP90 chaperone/DNA topoisomerase II/histidine kinase"/>
    <property type="match status" value="1"/>
</dbReference>
<keyword evidence="7" id="KW-0812">Transmembrane</keyword>
<dbReference type="PROSITE" id="PS50109">
    <property type="entry name" value="HIS_KIN"/>
    <property type="match status" value="1"/>
</dbReference>
<dbReference type="InterPro" id="IPR003661">
    <property type="entry name" value="HisK_dim/P_dom"/>
</dbReference>
<comment type="catalytic activity">
    <reaction evidence="1">
        <text>ATP + protein L-histidine = ADP + protein N-phospho-L-histidine.</text>
        <dbReference type="EC" id="2.7.13.3"/>
    </reaction>
</comment>
<dbReference type="PANTHER" id="PTHR45453:SF1">
    <property type="entry name" value="PHOSPHATE REGULON SENSOR PROTEIN PHOR"/>
    <property type="match status" value="1"/>
</dbReference>
<evidence type="ECO:0000313" key="10">
    <source>
        <dbReference type="Proteomes" id="UP000007509"/>
    </source>
</evidence>
<evidence type="ECO:0000256" key="3">
    <source>
        <dbReference type="ARBA" id="ARBA00022553"/>
    </source>
</evidence>